<evidence type="ECO:0000313" key="4">
    <source>
        <dbReference type="Proteomes" id="UP001221686"/>
    </source>
</evidence>
<evidence type="ECO:0000313" key="3">
    <source>
        <dbReference type="EMBL" id="MDC0715858.1"/>
    </source>
</evidence>
<keyword evidence="2" id="KW-0732">Signal</keyword>
<feature type="chain" id="PRO_5047176739" evidence="2">
    <location>
        <begin position="18"/>
        <end position="184"/>
    </location>
</feature>
<dbReference type="RefSeq" id="WP_272084284.1">
    <property type="nucleotide sequence ID" value="NZ_JAQNDL010000001.1"/>
</dbReference>
<dbReference type="EMBL" id="JAQNDL010000001">
    <property type="protein sequence ID" value="MDC0715858.1"/>
    <property type="molecule type" value="Genomic_DNA"/>
</dbReference>
<name>A0ABT5DRU7_9BACT</name>
<sequence length="184" mass="19043">MRRTCIALVLALSAACGQDSDSTETAPTAGTAETTDTSTTTTTASTTAEPTSTSSTTAEDTTDTGTSTEPAPACETSAMECGIDVGPPMSSCPDMEDPASLVVEVLGAGHIRFTEYGHDAACNLSFSPNVKLLSNNSLLVIYDIGGNPMDSCVCKYNISAEISNLASGTWTIQVASFMEQFEVL</sequence>
<protein>
    <submittedName>
        <fullName evidence="3">Uncharacterized protein</fullName>
    </submittedName>
</protein>
<gene>
    <name evidence="3" type="ORF">POL25_03070</name>
</gene>
<feature type="compositionally biased region" description="Low complexity" evidence="1">
    <location>
        <begin position="23"/>
        <end position="71"/>
    </location>
</feature>
<dbReference type="PROSITE" id="PS51257">
    <property type="entry name" value="PROKAR_LIPOPROTEIN"/>
    <property type="match status" value="1"/>
</dbReference>
<feature type="signal peptide" evidence="2">
    <location>
        <begin position="1"/>
        <end position="17"/>
    </location>
</feature>
<comment type="caution">
    <text evidence="3">The sequence shown here is derived from an EMBL/GenBank/DDBJ whole genome shotgun (WGS) entry which is preliminary data.</text>
</comment>
<reference evidence="3 4" key="1">
    <citation type="submission" date="2022-11" db="EMBL/GenBank/DDBJ databases">
        <title>Minimal conservation of predation-associated metabolite biosynthetic gene clusters underscores biosynthetic potential of Myxococcota including descriptions for ten novel species: Archangium lansinium sp. nov., Myxococcus landrumus sp. nov., Nannocystis bai.</title>
        <authorList>
            <person name="Ahearne A."/>
            <person name="Stevens C."/>
            <person name="Dowd S."/>
        </authorList>
    </citation>
    <scope>NUCLEOTIDE SEQUENCE [LARGE SCALE GENOMIC DNA]</scope>
    <source>
        <strain evidence="3 4">BB15-2</strain>
    </source>
</reference>
<proteinExistence type="predicted"/>
<feature type="region of interest" description="Disordered" evidence="1">
    <location>
        <begin position="16"/>
        <end position="73"/>
    </location>
</feature>
<dbReference type="Proteomes" id="UP001221686">
    <property type="component" value="Unassembled WGS sequence"/>
</dbReference>
<keyword evidence="4" id="KW-1185">Reference proteome</keyword>
<organism evidence="3 4">
    <name type="scientific">Nannocystis bainbridge</name>
    <dbReference type="NCBI Taxonomy" id="2995303"/>
    <lineage>
        <taxon>Bacteria</taxon>
        <taxon>Pseudomonadati</taxon>
        <taxon>Myxococcota</taxon>
        <taxon>Polyangia</taxon>
        <taxon>Nannocystales</taxon>
        <taxon>Nannocystaceae</taxon>
        <taxon>Nannocystis</taxon>
    </lineage>
</organism>
<evidence type="ECO:0000256" key="2">
    <source>
        <dbReference type="SAM" id="SignalP"/>
    </source>
</evidence>
<evidence type="ECO:0000256" key="1">
    <source>
        <dbReference type="SAM" id="MobiDB-lite"/>
    </source>
</evidence>
<accession>A0ABT5DRU7</accession>